<evidence type="ECO:0000256" key="1">
    <source>
        <dbReference type="ARBA" id="ARBA00004196"/>
    </source>
</evidence>
<dbReference type="GO" id="GO:0015833">
    <property type="term" value="P:peptide transport"/>
    <property type="evidence" value="ECO:0007669"/>
    <property type="project" value="TreeGrafter"/>
</dbReference>
<accession>A0A6M4GXE7</accession>
<keyword evidence="3" id="KW-0813">Transport</keyword>
<dbReference type="PANTHER" id="PTHR30290">
    <property type="entry name" value="PERIPLASMIC BINDING COMPONENT OF ABC TRANSPORTER"/>
    <property type="match status" value="1"/>
</dbReference>
<evidence type="ECO:0000313" key="8">
    <source>
        <dbReference type="Proteomes" id="UP000501534"/>
    </source>
</evidence>
<proteinExistence type="inferred from homology"/>
<feature type="chain" id="PRO_5026819842" evidence="5">
    <location>
        <begin position="28"/>
        <end position="610"/>
    </location>
</feature>
<evidence type="ECO:0000256" key="4">
    <source>
        <dbReference type="ARBA" id="ARBA00022729"/>
    </source>
</evidence>
<name>A0A6M4GXE7_9PROT</name>
<gene>
    <name evidence="7" type="primary">dppA_2</name>
    <name evidence="7" type="ORF">DSM104443_02744</name>
</gene>
<dbReference type="KEGG" id="uru:DSM104443_02744"/>
<dbReference type="EMBL" id="CP053069">
    <property type="protein sequence ID" value="QJR11665.1"/>
    <property type="molecule type" value="Genomic_DNA"/>
</dbReference>
<dbReference type="SUPFAM" id="SSF53850">
    <property type="entry name" value="Periplasmic binding protein-like II"/>
    <property type="match status" value="1"/>
</dbReference>
<dbReference type="Gene3D" id="3.90.76.10">
    <property type="entry name" value="Dipeptide-binding Protein, Domain 1"/>
    <property type="match status" value="1"/>
</dbReference>
<dbReference type="RefSeq" id="WP_171093192.1">
    <property type="nucleotide sequence ID" value="NZ_CP053069.1"/>
</dbReference>
<dbReference type="AlphaFoldDB" id="A0A6M4GXE7"/>
<evidence type="ECO:0000256" key="3">
    <source>
        <dbReference type="ARBA" id="ARBA00022448"/>
    </source>
</evidence>
<dbReference type="PANTHER" id="PTHR30290:SF10">
    <property type="entry name" value="PERIPLASMIC OLIGOPEPTIDE-BINDING PROTEIN-RELATED"/>
    <property type="match status" value="1"/>
</dbReference>
<dbReference type="Proteomes" id="UP000501534">
    <property type="component" value="Chromosome"/>
</dbReference>
<evidence type="ECO:0000259" key="6">
    <source>
        <dbReference type="Pfam" id="PF00496"/>
    </source>
</evidence>
<dbReference type="GO" id="GO:0030288">
    <property type="term" value="C:outer membrane-bounded periplasmic space"/>
    <property type="evidence" value="ECO:0007669"/>
    <property type="project" value="UniProtKB-ARBA"/>
</dbReference>
<dbReference type="GO" id="GO:0043190">
    <property type="term" value="C:ATP-binding cassette (ABC) transporter complex"/>
    <property type="evidence" value="ECO:0007669"/>
    <property type="project" value="InterPro"/>
</dbReference>
<reference evidence="7 8" key="1">
    <citation type="submission" date="2020-04" db="EMBL/GenBank/DDBJ databases">
        <title>Usitatibacter rugosus gen. nov., sp. nov. and Usitatibacter palustris sp. nov., novel members of Usitatibacteraceae fam. nov. within the order Nitrosomonadales isolated from soil.</title>
        <authorList>
            <person name="Huber K.J."/>
            <person name="Neumann-Schaal M."/>
            <person name="Geppert A."/>
            <person name="Luckner M."/>
            <person name="Wanner G."/>
            <person name="Overmann J."/>
        </authorList>
    </citation>
    <scope>NUCLEOTIDE SEQUENCE [LARGE SCALE GENOMIC DNA]</scope>
    <source>
        <strain evidence="7 8">0125_3</strain>
    </source>
</reference>
<dbReference type="InterPro" id="IPR000914">
    <property type="entry name" value="SBP_5_dom"/>
</dbReference>
<dbReference type="PIRSF" id="PIRSF002741">
    <property type="entry name" value="MppA"/>
    <property type="match status" value="1"/>
</dbReference>
<dbReference type="Pfam" id="PF00496">
    <property type="entry name" value="SBP_bac_5"/>
    <property type="match status" value="1"/>
</dbReference>
<protein>
    <submittedName>
        <fullName evidence="7">Periplasmic dipeptide transport protein</fullName>
    </submittedName>
</protein>
<evidence type="ECO:0000256" key="5">
    <source>
        <dbReference type="SAM" id="SignalP"/>
    </source>
</evidence>
<comment type="similarity">
    <text evidence="2">Belongs to the bacterial solute-binding protein 5 family.</text>
</comment>
<dbReference type="Gene3D" id="3.10.105.10">
    <property type="entry name" value="Dipeptide-binding Protein, Domain 3"/>
    <property type="match status" value="1"/>
</dbReference>
<dbReference type="InterPro" id="IPR030678">
    <property type="entry name" value="Peptide/Ni-bd"/>
</dbReference>
<keyword evidence="8" id="KW-1185">Reference proteome</keyword>
<feature type="signal peptide" evidence="5">
    <location>
        <begin position="1"/>
        <end position="27"/>
    </location>
</feature>
<comment type="subcellular location">
    <subcellularLocation>
        <location evidence="1">Cell envelope</location>
    </subcellularLocation>
</comment>
<keyword evidence="4 5" id="KW-0732">Signal</keyword>
<evidence type="ECO:0000256" key="2">
    <source>
        <dbReference type="ARBA" id="ARBA00005695"/>
    </source>
</evidence>
<dbReference type="InterPro" id="IPR039424">
    <property type="entry name" value="SBP_5"/>
</dbReference>
<sequence>MHPTRFLSALAIPGLLAASLASTPALPADTKVFRYAFRVAETSFDPAAVSDLYSSTVIANLFDTPLGYDFLARPLKLVPNTLAEMPVVSEGGTVYTMRVKPGIYFMDDPAFNGKKRELVAEDYVYSIKRLFDPKVKSPNLYQLEGYLVGMDEVLAKARKTNRFDFDTPIEGLRALDKYTWQVRLKQPNYNFLYYLAHCNLSCALAREVVEHYGEKVGEHPVGTGPFKLSFWKRSSKMVFDANPAYREQTYDETPPAGDAGAEAIAAALKGKKLPMVGRIEVYVIEEPQPRWLAFLNNEHDFVERVPEEFANVAFPGGVLAPNLQRRGMVLDRNPGMEITYSYFAMQDPVVGGYAPEKIALRRAIVLGQDVGAEISIARKSQAIPAHSPIGPGASGYDADFRSTASEYNPAKSKALLDMFGYVDCNGDGFRDLPRAKSGDECKSFSIEYASAPAADQKPIDENWKRNMDAIGINMRFKKAKWPDLLKASQAGKLQMWGPGWSATVPDADVFFVMLYGPNSGQANHSRFQLAEFDKLYLQAKRLPDGPERNAVYREMNRLFLVYAPWRLGTHRILSDISQPWAIGYRRHPVMRGWWKYVDIDQPKLETVAGK</sequence>
<dbReference type="Gene3D" id="3.40.190.10">
    <property type="entry name" value="Periplasmic binding protein-like II"/>
    <property type="match status" value="1"/>
</dbReference>
<organism evidence="7 8">
    <name type="scientific">Usitatibacter rugosus</name>
    <dbReference type="NCBI Taxonomy" id="2732067"/>
    <lineage>
        <taxon>Bacteria</taxon>
        <taxon>Pseudomonadati</taxon>
        <taxon>Pseudomonadota</taxon>
        <taxon>Betaproteobacteria</taxon>
        <taxon>Nitrosomonadales</taxon>
        <taxon>Usitatibacteraceae</taxon>
        <taxon>Usitatibacter</taxon>
    </lineage>
</organism>
<dbReference type="GO" id="GO:1904680">
    <property type="term" value="F:peptide transmembrane transporter activity"/>
    <property type="evidence" value="ECO:0007669"/>
    <property type="project" value="TreeGrafter"/>
</dbReference>
<evidence type="ECO:0000313" key="7">
    <source>
        <dbReference type="EMBL" id="QJR11665.1"/>
    </source>
</evidence>
<feature type="domain" description="Solute-binding protein family 5" evidence="6">
    <location>
        <begin position="81"/>
        <end position="519"/>
    </location>
</feature>